<organism evidence="1 2">
    <name type="scientific">Linum tenue</name>
    <dbReference type="NCBI Taxonomy" id="586396"/>
    <lineage>
        <taxon>Eukaryota</taxon>
        <taxon>Viridiplantae</taxon>
        <taxon>Streptophyta</taxon>
        <taxon>Embryophyta</taxon>
        <taxon>Tracheophyta</taxon>
        <taxon>Spermatophyta</taxon>
        <taxon>Magnoliopsida</taxon>
        <taxon>eudicotyledons</taxon>
        <taxon>Gunneridae</taxon>
        <taxon>Pentapetalae</taxon>
        <taxon>rosids</taxon>
        <taxon>fabids</taxon>
        <taxon>Malpighiales</taxon>
        <taxon>Linaceae</taxon>
        <taxon>Linum</taxon>
    </lineage>
</organism>
<name>A0AAV0IPK1_9ROSI</name>
<dbReference type="AlphaFoldDB" id="A0AAV0IPK1"/>
<evidence type="ECO:0000313" key="1">
    <source>
        <dbReference type="EMBL" id="CAI0399327.1"/>
    </source>
</evidence>
<gene>
    <name evidence="1" type="ORF">LITE_LOCUS10252</name>
</gene>
<reference evidence="1" key="1">
    <citation type="submission" date="2022-08" db="EMBL/GenBank/DDBJ databases">
        <authorList>
            <person name="Gutierrez-Valencia J."/>
        </authorList>
    </citation>
    <scope>NUCLEOTIDE SEQUENCE</scope>
</reference>
<keyword evidence="2" id="KW-1185">Reference proteome</keyword>
<protein>
    <submittedName>
        <fullName evidence="1">Uncharacterized protein</fullName>
    </submittedName>
</protein>
<proteinExistence type="predicted"/>
<dbReference type="Proteomes" id="UP001154282">
    <property type="component" value="Unassembled WGS sequence"/>
</dbReference>
<comment type="caution">
    <text evidence="1">The sequence shown here is derived from an EMBL/GenBank/DDBJ whole genome shotgun (WGS) entry which is preliminary data.</text>
</comment>
<accession>A0AAV0IPK1</accession>
<dbReference type="EMBL" id="CAMGYJ010000004">
    <property type="protein sequence ID" value="CAI0399327.1"/>
    <property type="molecule type" value="Genomic_DNA"/>
</dbReference>
<sequence length="29" mass="3361">MQHSDYVPGGNYIKWWLKLIRNPGGVSDE</sequence>
<evidence type="ECO:0000313" key="2">
    <source>
        <dbReference type="Proteomes" id="UP001154282"/>
    </source>
</evidence>